<dbReference type="KEGG" id="mmaz:MmTuc01_2822"/>
<evidence type="ECO:0000313" key="1">
    <source>
        <dbReference type="EMBL" id="AGF98102.1"/>
    </source>
</evidence>
<reference evidence="1 2" key="1">
    <citation type="journal article" date="2013" name="Genome Announc.">
        <title>Complete Genome of a Methanosarcina mazei Strain Isolated from Sediment Samples from an Amazonian Flooded Area.</title>
        <authorList>
            <person name="Assis das Gracas D."/>
            <person name="Thiago Juca Ramos R."/>
            <person name="Vieira Araujo A.C."/>
            <person name="Zahlouth R."/>
            <person name="Ribeiro Carneiro A."/>
            <person name="Souza Lopes T."/>
            <person name="Azevedo Barauna R."/>
            <person name="Azevedo V."/>
            <person name="Cruz Schneider M.P."/>
            <person name="Pellizari V.H."/>
            <person name="Silva A."/>
        </authorList>
    </citation>
    <scope>NUCLEOTIDE SEQUENCE [LARGE SCALE GENOMIC DNA]</scope>
    <source>
        <strain evidence="1 2">Tuc01</strain>
    </source>
</reference>
<dbReference type="AlphaFoldDB" id="M1PC48"/>
<dbReference type="HOGENOM" id="CLU_3245369_0_0_2"/>
<sequence length="42" mass="4767">MTTKVPGKTMSEFLPGRFFWHLKKRPSVPGIIFILFPEACSA</sequence>
<dbReference type="Proteomes" id="UP000011718">
    <property type="component" value="Chromosome"/>
</dbReference>
<dbReference type="BioCyc" id="MMAZ1236903:G139K-2687-MONOMER"/>
<protein>
    <submittedName>
        <fullName evidence="1">Uncharacterized protein</fullName>
    </submittedName>
</protein>
<dbReference type="EMBL" id="CP004144">
    <property type="protein sequence ID" value="AGF98102.1"/>
    <property type="molecule type" value="Genomic_DNA"/>
</dbReference>
<evidence type="ECO:0000313" key="2">
    <source>
        <dbReference type="Proteomes" id="UP000011718"/>
    </source>
</evidence>
<organism evidence="1 2">
    <name type="scientific">Methanosarcina mazei Tuc01</name>
    <dbReference type="NCBI Taxonomy" id="1236903"/>
    <lineage>
        <taxon>Archaea</taxon>
        <taxon>Methanobacteriati</taxon>
        <taxon>Methanobacteriota</taxon>
        <taxon>Stenosarchaea group</taxon>
        <taxon>Methanomicrobia</taxon>
        <taxon>Methanosarcinales</taxon>
        <taxon>Methanosarcinaceae</taxon>
        <taxon>Methanosarcina</taxon>
    </lineage>
</organism>
<accession>M1PC48</accession>
<proteinExistence type="predicted"/>
<name>M1PC48_METMZ</name>
<gene>
    <name evidence="1" type="ORF">MmTuc01_2822</name>
</gene>